<organism evidence="1 2">
    <name type="scientific">Desulfococcus multivorans DSM 2059</name>
    <dbReference type="NCBI Taxonomy" id="1121405"/>
    <lineage>
        <taxon>Bacteria</taxon>
        <taxon>Pseudomonadati</taxon>
        <taxon>Thermodesulfobacteriota</taxon>
        <taxon>Desulfobacteria</taxon>
        <taxon>Desulfobacterales</taxon>
        <taxon>Desulfococcaceae</taxon>
        <taxon>Desulfococcus</taxon>
    </lineage>
</organism>
<evidence type="ECO:0000313" key="2">
    <source>
        <dbReference type="Proteomes" id="UP000014977"/>
    </source>
</evidence>
<dbReference type="Proteomes" id="UP000014977">
    <property type="component" value="Unassembled WGS sequence"/>
</dbReference>
<dbReference type="STRING" id="897.B2D07_14720"/>
<evidence type="ECO:0000313" key="1">
    <source>
        <dbReference type="EMBL" id="EPR33198.1"/>
    </source>
</evidence>
<dbReference type="Pfam" id="PF08859">
    <property type="entry name" value="DGC"/>
    <property type="match status" value="1"/>
</dbReference>
<dbReference type="RefSeq" id="WP_020878703.1">
    <property type="nucleotide sequence ID" value="NZ_ATHJ01000129.1"/>
</dbReference>
<protein>
    <submittedName>
        <fullName evidence="1">DGC domain protein</fullName>
    </submittedName>
</protein>
<proteinExistence type="predicted"/>
<accession>S7ULH9</accession>
<dbReference type="eggNOG" id="COG4273">
    <property type="taxonomic scope" value="Bacteria"/>
</dbReference>
<comment type="caution">
    <text evidence="1">The sequence shown here is derived from an EMBL/GenBank/DDBJ whole genome shotgun (WGS) entry which is preliminary data.</text>
</comment>
<sequence length="154" mass="16188">MTEECDCKKRNIMILACSGNCNAGQLANRAAVELTEEGFGAMLCLAGIAAGLSAFVQSATDADLLVVIDGCECACGRAILENAGIPLEKHVIVTQLGICRNSALLLKTEDLAVVKDAVRLAFKYPIKAIAIFKSPKTLSPADQARSRSLGGRCC</sequence>
<dbReference type="OrthoDB" id="2111735at2"/>
<dbReference type="InterPro" id="IPR014958">
    <property type="entry name" value="DGC"/>
</dbReference>
<gene>
    <name evidence="1" type="ORF">dsmv_3547</name>
</gene>
<dbReference type="EMBL" id="ATHJ01000129">
    <property type="protein sequence ID" value="EPR33198.1"/>
    <property type="molecule type" value="Genomic_DNA"/>
</dbReference>
<name>S7ULH9_DESML</name>
<keyword evidence="2" id="KW-1185">Reference proteome</keyword>
<reference evidence="1 2" key="1">
    <citation type="journal article" date="2013" name="Genome Announc.">
        <title>Draft genome sequences for three mercury-methylating, sulfate-reducing bacteria.</title>
        <authorList>
            <person name="Brown S.D."/>
            <person name="Hurt R.A.Jr."/>
            <person name="Gilmour C.C."/>
            <person name="Elias D.A."/>
        </authorList>
    </citation>
    <scope>NUCLEOTIDE SEQUENCE [LARGE SCALE GENOMIC DNA]</scope>
    <source>
        <strain evidence="1 2">DSM 2059</strain>
    </source>
</reference>
<dbReference type="AlphaFoldDB" id="S7ULH9"/>